<dbReference type="AlphaFoldDB" id="A0A1J3HFS5"/>
<protein>
    <submittedName>
        <fullName evidence="1">Uncharacterized protein</fullName>
    </submittedName>
</protein>
<proteinExistence type="predicted"/>
<gene>
    <name evidence="1" type="ORF">LE_TR11787_c1_g1_i1_g.38613</name>
</gene>
<sequence>MSNTKDVDANHDETVPTLNYTEHHTHKLIFAAISTLIPKSNLINVQNKFMVVKQMAFLPRKISSLSVKDEIAFHTFVALNLVDEGKNSTSATHNCNNTTLIHQS</sequence>
<dbReference type="EMBL" id="GEVL01010156">
    <property type="protein sequence ID" value="JAU67185.1"/>
    <property type="molecule type" value="Transcribed_RNA"/>
</dbReference>
<evidence type="ECO:0000313" key="1">
    <source>
        <dbReference type="EMBL" id="JAU67185.1"/>
    </source>
</evidence>
<accession>A0A1J3HFS5</accession>
<name>A0A1J3HFS5_NOCCA</name>
<organism evidence="1">
    <name type="scientific">Noccaea caerulescens</name>
    <name type="common">Alpine penny-cress</name>
    <name type="synonym">Thlaspi caerulescens</name>
    <dbReference type="NCBI Taxonomy" id="107243"/>
    <lineage>
        <taxon>Eukaryota</taxon>
        <taxon>Viridiplantae</taxon>
        <taxon>Streptophyta</taxon>
        <taxon>Embryophyta</taxon>
        <taxon>Tracheophyta</taxon>
        <taxon>Spermatophyta</taxon>
        <taxon>Magnoliopsida</taxon>
        <taxon>eudicotyledons</taxon>
        <taxon>Gunneridae</taxon>
        <taxon>Pentapetalae</taxon>
        <taxon>rosids</taxon>
        <taxon>malvids</taxon>
        <taxon>Brassicales</taxon>
        <taxon>Brassicaceae</taxon>
        <taxon>Coluteocarpeae</taxon>
        <taxon>Noccaea</taxon>
    </lineage>
</organism>
<reference evidence="1" key="1">
    <citation type="submission" date="2016-07" db="EMBL/GenBank/DDBJ databases">
        <title>De novo transcriptome assembly of four accessions of the metal hyperaccumulator plant Noccaea caerulescens.</title>
        <authorList>
            <person name="Blande D."/>
            <person name="Halimaa P."/>
            <person name="Tervahauta A.I."/>
            <person name="Aarts M.G."/>
            <person name="Karenlampi S.O."/>
        </authorList>
    </citation>
    <scope>NUCLEOTIDE SEQUENCE</scope>
</reference>